<accession>A0A072UII7</accession>
<dbReference type="EnsemblPlants" id="KEH29482">
    <property type="protein sequence ID" value="KEH29482"/>
    <property type="gene ID" value="MTR_4g037375"/>
</dbReference>
<name>A0A072UII7_MEDTR</name>
<reference evidence="3" key="3">
    <citation type="submission" date="2015-04" db="UniProtKB">
        <authorList>
            <consortium name="EnsemblPlants"/>
        </authorList>
    </citation>
    <scope>IDENTIFICATION</scope>
    <source>
        <strain evidence="3">cv. Jemalong A17</strain>
    </source>
</reference>
<dbReference type="HOGENOM" id="CLU_1646234_0_0_1"/>
<dbReference type="Proteomes" id="UP000002051">
    <property type="component" value="Chromosome 4"/>
</dbReference>
<evidence type="ECO:0000313" key="2">
    <source>
        <dbReference type="EMBL" id="KEH29482.1"/>
    </source>
</evidence>
<dbReference type="AlphaFoldDB" id="A0A072UII7"/>
<protein>
    <submittedName>
        <fullName evidence="2">Transmembrane protein, putative</fullName>
    </submittedName>
</protein>
<sequence>METVQKIHIIILGKPYEDIKKLYSFRAKWAAENLGLLIYASRIPLAEIVFWVTTVLKQQRMQNDKELIVVLLCFRSHFNRWINLNPTIFSFLFLLLPLSLSLAENNLENTKKRPFGVTSEASVSGFGVVTCEACESGFDRGYVTCVTDETSESSLGCALVI</sequence>
<gene>
    <name evidence="2" type="ordered locus">MTR_4g037375</name>
</gene>
<feature type="transmembrane region" description="Helical" evidence="1">
    <location>
        <begin position="36"/>
        <end position="56"/>
    </location>
</feature>
<evidence type="ECO:0000313" key="3">
    <source>
        <dbReference type="EnsemblPlants" id="KEH29482"/>
    </source>
</evidence>
<keyword evidence="1 2" id="KW-0812">Transmembrane</keyword>
<feature type="transmembrane region" description="Helical" evidence="1">
    <location>
        <begin position="84"/>
        <end position="103"/>
    </location>
</feature>
<reference evidence="2 4" key="2">
    <citation type="journal article" date="2014" name="BMC Genomics">
        <title>An improved genome release (version Mt4.0) for the model legume Medicago truncatula.</title>
        <authorList>
            <person name="Tang H."/>
            <person name="Krishnakumar V."/>
            <person name="Bidwell S."/>
            <person name="Rosen B."/>
            <person name="Chan A."/>
            <person name="Zhou S."/>
            <person name="Gentzbittel L."/>
            <person name="Childs K.L."/>
            <person name="Yandell M."/>
            <person name="Gundlach H."/>
            <person name="Mayer K.F."/>
            <person name="Schwartz D.C."/>
            <person name="Town C.D."/>
        </authorList>
    </citation>
    <scope>GENOME REANNOTATION</scope>
    <source>
        <strain evidence="2">A17</strain>
        <strain evidence="3 4">cv. Jemalong A17</strain>
    </source>
</reference>
<evidence type="ECO:0000256" key="1">
    <source>
        <dbReference type="SAM" id="Phobius"/>
    </source>
</evidence>
<keyword evidence="1" id="KW-0472">Membrane</keyword>
<keyword evidence="4" id="KW-1185">Reference proteome</keyword>
<evidence type="ECO:0000313" key="4">
    <source>
        <dbReference type="Proteomes" id="UP000002051"/>
    </source>
</evidence>
<keyword evidence="1" id="KW-1133">Transmembrane helix</keyword>
<proteinExistence type="predicted"/>
<dbReference type="EMBL" id="CM001220">
    <property type="protein sequence ID" value="KEH29482.1"/>
    <property type="molecule type" value="Genomic_DNA"/>
</dbReference>
<organism evidence="2 4">
    <name type="scientific">Medicago truncatula</name>
    <name type="common">Barrel medic</name>
    <name type="synonym">Medicago tribuloides</name>
    <dbReference type="NCBI Taxonomy" id="3880"/>
    <lineage>
        <taxon>Eukaryota</taxon>
        <taxon>Viridiplantae</taxon>
        <taxon>Streptophyta</taxon>
        <taxon>Embryophyta</taxon>
        <taxon>Tracheophyta</taxon>
        <taxon>Spermatophyta</taxon>
        <taxon>Magnoliopsida</taxon>
        <taxon>eudicotyledons</taxon>
        <taxon>Gunneridae</taxon>
        <taxon>Pentapetalae</taxon>
        <taxon>rosids</taxon>
        <taxon>fabids</taxon>
        <taxon>Fabales</taxon>
        <taxon>Fabaceae</taxon>
        <taxon>Papilionoideae</taxon>
        <taxon>50 kb inversion clade</taxon>
        <taxon>NPAAA clade</taxon>
        <taxon>Hologalegina</taxon>
        <taxon>IRL clade</taxon>
        <taxon>Trifolieae</taxon>
        <taxon>Medicago</taxon>
    </lineage>
</organism>
<reference evidence="2 4" key="1">
    <citation type="journal article" date="2011" name="Nature">
        <title>The Medicago genome provides insight into the evolution of rhizobial symbioses.</title>
        <authorList>
            <person name="Young N.D."/>
            <person name="Debelle F."/>
            <person name="Oldroyd G.E."/>
            <person name="Geurts R."/>
            <person name="Cannon S.B."/>
            <person name="Udvardi M.K."/>
            <person name="Benedito V.A."/>
            <person name="Mayer K.F."/>
            <person name="Gouzy J."/>
            <person name="Schoof H."/>
            <person name="Van de Peer Y."/>
            <person name="Proost S."/>
            <person name="Cook D.R."/>
            <person name="Meyers B.C."/>
            <person name="Spannagl M."/>
            <person name="Cheung F."/>
            <person name="De Mita S."/>
            <person name="Krishnakumar V."/>
            <person name="Gundlach H."/>
            <person name="Zhou S."/>
            <person name="Mudge J."/>
            <person name="Bharti A.K."/>
            <person name="Murray J.D."/>
            <person name="Naoumkina M.A."/>
            <person name="Rosen B."/>
            <person name="Silverstein K.A."/>
            <person name="Tang H."/>
            <person name="Rombauts S."/>
            <person name="Zhao P.X."/>
            <person name="Zhou P."/>
            <person name="Barbe V."/>
            <person name="Bardou P."/>
            <person name="Bechner M."/>
            <person name="Bellec A."/>
            <person name="Berger A."/>
            <person name="Berges H."/>
            <person name="Bidwell S."/>
            <person name="Bisseling T."/>
            <person name="Choisne N."/>
            <person name="Couloux A."/>
            <person name="Denny R."/>
            <person name="Deshpande S."/>
            <person name="Dai X."/>
            <person name="Doyle J.J."/>
            <person name="Dudez A.M."/>
            <person name="Farmer A.D."/>
            <person name="Fouteau S."/>
            <person name="Franken C."/>
            <person name="Gibelin C."/>
            <person name="Gish J."/>
            <person name="Goldstein S."/>
            <person name="Gonzalez A.J."/>
            <person name="Green P.J."/>
            <person name="Hallab A."/>
            <person name="Hartog M."/>
            <person name="Hua A."/>
            <person name="Humphray S.J."/>
            <person name="Jeong D.H."/>
            <person name="Jing Y."/>
            <person name="Jocker A."/>
            <person name="Kenton S.M."/>
            <person name="Kim D.J."/>
            <person name="Klee K."/>
            <person name="Lai H."/>
            <person name="Lang C."/>
            <person name="Lin S."/>
            <person name="Macmil S.L."/>
            <person name="Magdelenat G."/>
            <person name="Matthews L."/>
            <person name="McCorrison J."/>
            <person name="Monaghan E.L."/>
            <person name="Mun J.H."/>
            <person name="Najar F.Z."/>
            <person name="Nicholson C."/>
            <person name="Noirot C."/>
            <person name="O'Bleness M."/>
            <person name="Paule C.R."/>
            <person name="Poulain J."/>
            <person name="Prion F."/>
            <person name="Qin B."/>
            <person name="Qu C."/>
            <person name="Retzel E.F."/>
            <person name="Riddle C."/>
            <person name="Sallet E."/>
            <person name="Samain S."/>
            <person name="Samson N."/>
            <person name="Sanders I."/>
            <person name="Saurat O."/>
            <person name="Scarpelli C."/>
            <person name="Schiex T."/>
            <person name="Segurens B."/>
            <person name="Severin A.J."/>
            <person name="Sherrier D.J."/>
            <person name="Shi R."/>
            <person name="Sims S."/>
            <person name="Singer S.R."/>
            <person name="Sinharoy S."/>
            <person name="Sterck L."/>
            <person name="Viollet A."/>
            <person name="Wang B.B."/>
            <person name="Wang K."/>
            <person name="Wang M."/>
            <person name="Wang X."/>
            <person name="Warfsmann J."/>
            <person name="Weissenbach J."/>
            <person name="White D.D."/>
            <person name="White J.D."/>
            <person name="Wiley G.B."/>
            <person name="Wincker P."/>
            <person name="Xing Y."/>
            <person name="Yang L."/>
            <person name="Yao Z."/>
            <person name="Ying F."/>
            <person name="Zhai J."/>
            <person name="Zhou L."/>
            <person name="Zuber A."/>
            <person name="Denarie J."/>
            <person name="Dixon R.A."/>
            <person name="May G.D."/>
            <person name="Schwartz D.C."/>
            <person name="Rogers J."/>
            <person name="Quetier F."/>
            <person name="Town C.D."/>
            <person name="Roe B.A."/>
        </authorList>
    </citation>
    <scope>NUCLEOTIDE SEQUENCE [LARGE SCALE GENOMIC DNA]</scope>
    <source>
        <strain evidence="2">A17</strain>
        <strain evidence="3 4">cv. Jemalong A17</strain>
    </source>
</reference>